<comment type="caution">
    <text evidence="5">The sequence shown here is derived from an EMBL/GenBank/DDBJ whole genome shotgun (WGS) entry which is preliminary data.</text>
</comment>
<dbReference type="AlphaFoldDB" id="A0AAV2TTE0"/>
<dbReference type="Pfam" id="PF00447">
    <property type="entry name" value="HSF_DNA-bind"/>
    <property type="match status" value="1"/>
</dbReference>
<feature type="domain" description="HSF-type DNA-binding" evidence="4">
    <location>
        <begin position="1"/>
        <end position="44"/>
    </location>
</feature>
<proteinExistence type="inferred from homology"/>
<dbReference type="GO" id="GO:0003700">
    <property type="term" value="F:DNA-binding transcription factor activity"/>
    <property type="evidence" value="ECO:0007669"/>
    <property type="project" value="InterPro"/>
</dbReference>
<accession>A0AAV2TTE0</accession>
<organism evidence="5 6">
    <name type="scientific">Calicophoron daubneyi</name>
    <name type="common">Rumen fluke</name>
    <name type="synonym">Paramphistomum daubneyi</name>
    <dbReference type="NCBI Taxonomy" id="300641"/>
    <lineage>
        <taxon>Eukaryota</taxon>
        <taxon>Metazoa</taxon>
        <taxon>Spiralia</taxon>
        <taxon>Lophotrochozoa</taxon>
        <taxon>Platyhelminthes</taxon>
        <taxon>Trematoda</taxon>
        <taxon>Digenea</taxon>
        <taxon>Plagiorchiida</taxon>
        <taxon>Pronocephalata</taxon>
        <taxon>Paramphistomoidea</taxon>
        <taxon>Paramphistomidae</taxon>
        <taxon>Calicophoron</taxon>
    </lineage>
</organism>
<sequence length="715" mass="76537">MYGFRKVNRVDPSYGYKSDIEDMEFKHPYFVRHKPYLLTKIQRRPPCSSYSQSFLHSRLLNNMGIPLTSMPSLVHGSGENGVQRSVVSTDLVRLSGIVKNMRITQEAMGQQLKVLTSENQLLYRELAELREHHNQQAQLIQTLFTFLSAFAKDGRGPNIRFGPTKRKALPFASSDSFPKSLKSGLKLNLPQGCHLDNYSPVQPIRISSTDDVLEAPYKVAKVDSHTWPTNMLTLSTNGASCSVDPSSSKNVDLCLPGSSYGHPQNALTSSEVGSKQYYNGGGGGDPGTPVGDTTSAPVSSGIRSTLVTPEMNLFEDHTNALMRSEIKLQSSQDDPTMATLTEASPPPVANSVTVGMDSSDNQLMDLNLSRSTTPLSLVQPESVDICDFLAGRDELESEISIDDLFHSSEALDDGITKDSQKTEEEPPEVGVNPLSAIENRTPENGVTSANVKIPGYPAYDLYALASKQGPQCAVKPSIADAAHLFGLPWEDAVHESDLDRLSDTEALVNTSAANCTPPQVKILTGSENYLNSKKTSAVNKAKQGLIVGNEIIPAESALPFANVASANLVQLIQPTLVPLSAVSTAATTAGTLSNSAVPTSPPVILGKYQPRLVPLIGSRAVLTPNTPCIVSVAPITALTLGQSTEPAIRNKTPVLSVSRPQLGGVSASSSVINSTGVPRLKEPTTAFRRIAPITSLSGPPLAPRIKPLKSVKKGL</sequence>
<dbReference type="InterPro" id="IPR036388">
    <property type="entry name" value="WH-like_DNA-bd_sf"/>
</dbReference>
<evidence type="ECO:0000256" key="1">
    <source>
        <dbReference type="ARBA" id="ARBA00006403"/>
    </source>
</evidence>
<dbReference type="EMBL" id="CAXLJL010000667">
    <property type="protein sequence ID" value="CAL5139876.1"/>
    <property type="molecule type" value="Genomic_DNA"/>
</dbReference>
<gene>
    <name evidence="5" type="ORF">CDAUBV1_LOCUS15071</name>
</gene>
<evidence type="ECO:0000259" key="4">
    <source>
        <dbReference type="Pfam" id="PF00447"/>
    </source>
</evidence>
<feature type="region of interest" description="Disordered" evidence="3">
    <location>
        <begin position="273"/>
        <end position="299"/>
    </location>
</feature>
<evidence type="ECO:0000313" key="5">
    <source>
        <dbReference type="EMBL" id="CAL5139876.1"/>
    </source>
</evidence>
<feature type="region of interest" description="Disordered" evidence="3">
    <location>
        <begin position="414"/>
        <end position="446"/>
    </location>
</feature>
<dbReference type="Proteomes" id="UP001497525">
    <property type="component" value="Unassembled WGS sequence"/>
</dbReference>
<keyword evidence="2" id="KW-0238">DNA-binding</keyword>
<protein>
    <recommendedName>
        <fullName evidence="4">HSF-type DNA-binding domain-containing protein</fullName>
    </recommendedName>
</protein>
<name>A0AAV2TTE0_CALDB</name>
<dbReference type="PANTHER" id="PTHR10015:SF427">
    <property type="entry name" value="HEAT SHOCK FACTOR PROTEIN"/>
    <property type="match status" value="1"/>
</dbReference>
<dbReference type="PANTHER" id="PTHR10015">
    <property type="entry name" value="HEAT SHOCK TRANSCRIPTION FACTOR"/>
    <property type="match status" value="1"/>
</dbReference>
<dbReference type="GO" id="GO:0043565">
    <property type="term" value="F:sequence-specific DNA binding"/>
    <property type="evidence" value="ECO:0007669"/>
    <property type="project" value="InterPro"/>
</dbReference>
<evidence type="ECO:0000256" key="3">
    <source>
        <dbReference type="SAM" id="MobiDB-lite"/>
    </source>
</evidence>
<evidence type="ECO:0000256" key="2">
    <source>
        <dbReference type="ARBA" id="ARBA00023125"/>
    </source>
</evidence>
<feature type="compositionally biased region" description="Basic and acidic residues" evidence="3">
    <location>
        <begin position="414"/>
        <end position="424"/>
    </location>
</feature>
<reference evidence="5" key="1">
    <citation type="submission" date="2024-06" db="EMBL/GenBank/DDBJ databases">
        <authorList>
            <person name="Liu X."/>
            <person name="Lenzi L."/>
            <person name="Haldenby T S."/>
            <person name="Uol C."/>
        </authorList>
    </citation>
    <scope>NUCLEOTIDE SEQUENCE</scope>
</reference>
<dbReference type="Gene3D" id="1.10.10.10">
    <property type="entry name" value="Winged helix-like DNA-binding domain superfamily/Winged helix DNA-binding domain"/>
    <property type="match status" value="1"/>
</dbReference>
<comment type="similarity">
    <text evidence="1">Belongs to the HSF family.</text>
</comment>
<dbReference type="InterPro" id="IPR000232">
    <property type="entry name" value="HSF_DNA-bd"/>
</dbReference>
<evidence type="ECO:0000313" key="6">
    <source>
        <dbReference type="Proteomes" id="UP001497525"/>
    </source>
</evidence>